<evidence type="ECO:0000313" key="3">
    <source>
        <dbReference type="Proteomes" id="UP000002729"/>
    </source>
</evidence>
<dbReference type="RefSeq" id="XP_009041560.1">
    <property type="nucleotide sequence ID" value="XM_009043312.1"/>
</dbReference>
<evidence type="ECO:0008006" key="4">
    <source>
        <dbReference type="Google" id="ProtNLM"/>
    </source>
</evidence>
<dbReference type="InterPro" id="IPR011989">
    <property type="entry name" value="ARM-like"/>
</dbReference>
<dbReference type="InterPro" id="IPR013878">
    <property type="entry name" value="Mo25"/>
</dbReference>
<dbReference type="Proteomes" id="UP000002729">
    <property type="component" value="Unassembled WGS sequence"/>
</dbReference>
<gene>
    <name evidence="2" type="ORF">AURANDRAFT_39228</name>
</gene>
<comment type="similarity">
    <text evidence="1">Belongs to the Mo25 family.</text>
</comment>
<dbReference type="PANTHER" id="PTHR10182:SF3">
    <property type="entry name" value="PROTEIN MO25"/>
    <property type="match status" value="1"/>
</dbReference>
<dbReference type="OMA" id="AYDHKES"/>
<dbReference type="OrthoDB" id="609103at2759"/>
<sequence length="362" mass="40320">MWLLARSASPEELISTVTSAALRLTSAMRAVDEALETGADATAAQANAQMASATVDKQLQELKLILIGDAEKDHDEGRGARVAAAAIVQPEFAVMLVSCLHLLPLETRKNAAHVFTNLARRSDGAAFAANVANNTIILSSLIDAYKDDKADLALICGMMLRETARHEIVAKSLLEAPYFWRFFTDFVRLKSFEVASDAFELLKALLVGHCSLAAAFIEANYETFVLHYNQLLQSENYVTCRESLRLLGELLLERANFSTMMKYISDPENLKVLMSLLRSKKARIQIEAFHVFKANFLCVFVANPRKPDAINSILFKNKDKLVAYLRNFHNDRDDDQFAEEKALVIDTLVGLAKPETQYSCLH</sequence>
<dbReference type="Gene3D" id="1.25.10.10">
    <property type="entry name" value="Leucine-rich Repeat Variant"/>
    <property type="match status" value="1"/>
</dbReference>
<dbReference type="InterPro" id="IPR016024">
    <property type="entry name" value="ARM-type_fold"/>
</dbReference>
<dbReference type="EMBL" id="GL833163">
    <property type="protein sequence ID" value="EGB03705.1"/>
    <property type="molecule type" value="Genomic_DNA"/>
</dbReference>
<dbReference type="Pfam" id="PF08569">
    <property type="entry name" value="Mo25"/>
    <property type="match status" value="1"/>
</dbReference>
<accession>F0YMB7</accession>
<proteinExistence type="inferred from homology"/>
<evidence type="ECO:0000313" key="2">
    <source>
        <dbReference type="EMBL" id="EGB03705.1"/>
    </source>
</evidence>
<dbReference type="GeneID" id="20221956"/>
<name>F0YMB7_AURAN</name>
<keyword evidence="3" id="KW-1185">Reference proteome</keyword>
<dbReference type="InParanoid" id="F0YMB7"/>
<organism evidence="3">
    <name type="scientific">Aureococcus anophagefferens</name>
    <name type="common">Harmful bloom alga</name>
    <dbReference type="NCBI Taxonomy" id="44056"/>
    <lineage>
        <taxon>Eukaryota</taxon>
        <taxon>Sar</taxon>
        <taxon>Stramenopiles</taxon>
        <taxon>Ochrophyta</taxon>
        <taxon>Pelagophyceae</taxon>
        <taxon>Pelagomonadales</taxon>
        <taxon>Pelagomonadaceae</taxon>
        <taxon>Aureococcus</taxon>
    </lineage>
</organism>
<protein>
    <recommendedName>
        <fullName evidence="4">Calcium-binding protein 39</fullName>
    </recommendedName>
</protein>
<dbReference type="SUPFAM" id="SSF48371">
    <property type="entry name" value="ARM repeat"/>
    <property type="match status" value="1"/>
</dbReference>
<dbReference type="eggNOG" id="KOG1566">
    <property type="taxonomic scope" value="Eukaryota"/>
</dbReference>
<dbReference type="KEGG" id="aaf:AURANDRAFT_39228"/>
<evidence type="ECO:0000256" key="1">
    <source>
        <dbReference type="ARBA" id="ARBA00011012"/>
    </source>
</evidence>
<dbReference type="GO" id="GO:0043539">
    <property type="term" value="F:protein serine/threonine kinase activator activity"/>
    <property type="evidence" value="ECO:0007669"/>
    <property type="project" value="TreeGrafter"/>
</dbReference>
<dbReference type="GO" id="GO:0035556">
    <property type="term" value="P:intracellular signal transduction"/>
    <property type="evidence" value="ECO:0007669"/>
    <property type="project" value="TreeGrafter"/>
</dbReference>
<reference evidence="2 3" key="1">
    <citation type="journal article" date="2011" name="Proc. Natl. Acad. Sci. U.S.A.">
        <title>Niche of harmful alga Aureococcus anophagefferens revealed through ecogenomics.</title>
        <authorList>
            <person name="Gobler C.J."/>
            <person name="Berry D.L."/>
            <person name="Dyhrman S.T."/>
            <person name="Wilhelm S.W."/>
            <person name="Salamov A."/>
            <person name="Lobanov A.V."/>
            <person name="Zhang Y."/>
            <person name="Collier J.L."/>
            <person name="Wurch L.L."/>
            <person name="Kustka A.B."/>
            <person name="Dill B.D."/>
            <person name="Shah M."/>
            <person name="VerBerkmoes N.C."/>
            <person name="Kuo A."/>
            <person name="Terry A."/>
            <person name="Pangilinan J."/>
            <person name="Lindquist E.A."/>
            <person name="Lucas S."/>
            <person name="Paulsen I.T."/>
            <person name="Hattenrath-Lehmann T.K."/>
            <person name="Talmage S.C."/>
            <person name="Walker E.A."/>
            <person name="Koch F."/>
            <person name="Burson A.M."/>
            <person name="Marcoval M.A."/>
            <person name="Tang Y.Z."/>
            <person name="Lecleir G.R."/>
            <person name="Coyne K.J."/>
            <person name="Berg G.M."/>
            <person name="Bertrand E.M."/>
            <person name="Saito M.A."/>
            <person name="Gladyshev V.N."/>
            <person name="Grigoriev I.V."/>
        </authorList>
    </citation>
    <scope>NUCLEOTIDE SEQUENCE [LARGE SCALE GENOMIC DNA]</scope>
    <source>
        <strain evidence="3">CCMP 1984</strain>
    </source>
</reference>
<dbReference type="PANTHER" id="PTHR10182">
    <property type="entry name" value="CALCIUM-BINDING PROTEIN 39-RELATED"/>
    <property type="match status" value="1"/>
</dbReference>
<dbReference type="AlphaFoldDB" id="F0YMB7"/>